<name>A0A6J5NW73_9CAUD</name>
<reference evidence="1" key="1">
    <citation type="submission" date="2020-04" db="EMBL/GenBank/DDBJ databases">
        <authorList>
            <person name="Chiriac C."/>
            <person name="Salcher M."/>
            <person name="Ghai R."/>
            <person name="Kavagutti S V."/>
        </authorList>
    </citation>
    <scope>NUCLEOTIDE SEQUENCE</scope>
</reference>
<accession>A0A6J5NW73</accession>
<gene>
    <name evidence="1" type="ORF">UFOVP811_17</name>
</gene>
<evidence type="ECO:0000313" key="1">
    <source>
        <dbReference type="EMBL" id="CAB4163263.1"/>
    </source>
</evidence>
<proteinExistence type="predicted"/>
<sequence>MAQEIQAEGDEMFTGFASRLDPANLKPGILQSSFNIRLQRGIAQPRKGTKRLTEAELIGLTMVGSGLYVDADGHDNIVMVFTDRMYLYKPAQGPDVEDLIGPYMFPAGRTIDAGGICDVVTALNKVYIFRGKYDKTTFTATESNGDILNGATGTITITTSSPHGYTTGDEVTIGRTDGSDTAGQAVTGSYVITVTGTTTFTFQYTNNTGVTYAARTTQAGWNARRGLPPLIWQDGLAAATFAQQKFVIDGTTVTGITQSVPCADFGLYFQNRLILKYGDYQMLVSDILSEQCDTTLNNFIINTGGNDSIVGVLPWVQDQFLVFMTKSIYVVYVETDNFATDSPPGAQSSTTVVTTEIGCLARRSIVAAGQFVFFLSANGVHMLTPQLDLKLLGNTLPLSEPIADFFDTVNYDAVQNSVATYYNNRFYIAMPTIANGIASTRNDKVLVYNTLNQAWESIDYYPTGLFQDNLILSAYINQRRLMIITNFAGAGQYGGVFLSEEQVEGDEFNASNALPALPFNLFPQSSQITPSTLIASTQNFVHIPASVKTREYTFGGTAEKRFSRGEFQFNNVQNDFVQIETNTHDPDVTETVLEYSFSGNSDGTLRPRIAARGASVDCTISFVVGRPSLKSAAVYAIAANRPMISQE</sequence>
<organism evidence="1">
    <name type="scientific">uncultured Caudovirales phage</name>
    <dbReference type="NCBI Taxonomy" id="2100421"/>
    <lineage>
        <taxon>Viruses</taxon>
        <taxon>Duplodnaviria</taxon>
        <taxon>Heunggongvirae</taxon>
        <taxon>Uroviricota</taxon>
        <taxon>Caudoviricetes</taxon>
        <taxon>Peduoviridae</taxon>
        <taxon>Maltschvirus</taxon>
        <taxon>Maltschvirus maltsch</taxon>
    </lineage>
</organism>
<dbReference type="EMBL" id="LR796748">
    <property type="protein sequence ID" value="CAB4163263.1"/>
    <property type="molecule type" value="Genomic_DNA"/>
</dbReference>
<protein>
    <submittedName>
        <fullName evidence="1">Uncharacterized protein</fullName>
    </submittedName>
</protein>